<gene>
    <name evidence="1" type="ordered locus">FsymDg_0650</name>
</gene>
<dbReference type="HOGENOM" id="CLU_3373913_0_0_11"/>
<accession>F8AV83</accession>
<evidence type="ECO:0000313" key="1">
    <source>
        <dbReference type="EMBL" id="AEH08175.1"/>
    </source>
</evidence>
<dbReference type="AlphaFoldDB" id="F8AV83"/>
<reference evidence="1 2" key="1">
    <citation type="submission" date="2011-05" db="EMBL/GenBank/DDBJ databases">
        <title>Complete sequence of chromosome of Frankia symbiont of Datisca glomerata.</title>
        <authorList>
            <consortium name="US DOE Joint Genome Institute"/>
            <person name="Lucas S."/>
            <person name="Han J."/>
            <person name="Lapidus A."/>
            <person name="Cheng J.-F."/>
            <person name="Goodwin L."/>
            <person name="Pitluck S."/>
            <person name="Peters L."/>
            <person name="Mikhailova N."/>
            <person name="Chertkov O."/>
            <person name="Teshima H."/>
            <person name="Han C."/>
            <person name="Tapia R."/>
            <person name="Land M."/>
            <person name="Hauser L."/>
            <person name="Kyrpides N."/>
            <person name="Ivanova N."/>
            <person name="Pagani I."/>
            <person name="Berry A."/>
            <person name="Pawlowski K."/>
            <person name="Persson T."/>
            <person name="Vanden Heuvel B."/>
            <person name="Benson D."/>
            <person name="Woyke T."/>
        </authorList>
    </citation>
    <scope>NUCLEOTIDE SEQUENCE [LARGE SCALE GENOMIC DNA]</scope>
    <source>
        <strain evidence="2">4085684</strain>
    </source>
</reference>
<dbReference type="EMBL" id="CP002801">
    <property type="protein sequence ID" value="AEH08175.1"/>
    <property type="molecule type" value="Genomic_DNA"/>
</dbReference>
<sequence>MALVALVVLVALVALVARRTPVVSRRGPPVFLRR</sequence>
<evidence type="ECO:0000313" key="2">
    <source>
        <dbReference type="Proteomes" id="UP000001549"/>
    </source>
</evidence>
<keyword evidence="2" id="KW-1185">Reference proteome</keyword>
<dbReference type="KEGG" id="fsy:FsymDg_0650"/>
<name>F8AV83_9ACTN</name>
<protein>
    <submittedName>
        <fullName evidence="1">Uncharacterized protein</fullName>
    </submittedName>
</protein>
<organism evidence="1 2">
    <name type="scientific">Candidatus Protofrankia datiscae</name>
    <dbReference type="NCBI Taxonomy" id="2716812"/>
    <lineage>
        <taxon>Bacteria</taxon>
        <taxon>Bacillati</taxon>
        <taxon>Actinomycetota</taxon>
        <taxon>Actinomycetes</taxon>
        <taxon>Frankiales</taxon>
        <taxon>Frankiaceae</taxon>
        <taxon>Protofrankia</taxon>
    </lineage>
</organism>
<proteinExistence type="predicted"/>
<dbReference type="Proteomes" id="UP000001549">
    <property type="component" value="Chromosome"/>
</dbReference>